<name>A0A197ZYP9_9BACL</name>
<protein>
    <submittedName>
        <fullName evidence="2">Uncharacterized protein</fullName>
    </submittedName>
</protein>
<feature type="transmembrane region" description="Helical" evidence="1">
    <location>
        <begin position="36"/>
        <end position="56"/>
    </location>
</feature>
<sequence>MAIYTPHGLEISLAVAIGFVLTGCSGVAAYLAARFIASGVTIFFSLGFTIQSPIYIGSPISSAERNFYNAYRYHARQVGKSMSLELSNDELKEAYWGKTYREYDAVRR</sequence>
<organism evidence="2 3">
    <name type="scientific">Paenibacillus oryzisoli</name>
    <dbReference type="NCBI Taxonomy" id="1850517"/>
    <lineage>
        <taxon>Bacteria</taxon>
        <taxon>Bacillati</taxon>
        <taxon>Bacillota</taxon>
        <taxon>Bacilli</taxon>
        <taxon>Bacillales</taxon>
        <taxon>Paenibacillaceae</taxon>
        <taxon>Paenibacillus</taxon>
    </lineage>
</organism>
<dbReference type="RefSeq" id="WP_068670160.1">
    <property type="nucleotide sequence ID" value="NZ_LYPB01000091.1"/>
</dbReference>
<reference evidence="2 3" key="1">
    <citation type="submission" date="2016-05" db="EMBL/GenBank/DDBJ databases">
        <title>Paenibacillus sp. 1ZS3-15 nov., isolated from the rhizosphere soil.</title>
        <authorList>
            <person name="Zhang X.X."/>
            <person name="Zhang J."/>
        </authorList>
    </citation>
    <scope>NUCLEOTIDE SEQUENCE [LARGE SCALE GENOMIC DNA]</scope>
    <source>
        <strain evidence="2 3">1ZS3-15</strain>
    </source>
</reference>
<keyword evidence="1" id="KW-0812">Transmembrane</keyword>
<keyword evidence="1" id="KW-0472">Membrane</keyword>
<keyword evidence="1" id="KW-1133">Transmembrane helix</keyword>
<evidence type="ECO:0000313" key="2">
    <source>
        <dbReference type="EMBL" id="OAS13967.1"/>
    </source>
</evidence>
<dbReference type="Proteomes" id="UP000078454">
    <property type="component" value="Unassembled WGS sequence"/>
</dbReference>
<comment type="caution">
    <text evidence="2">The sequence shown here is derived from an EMBL/GenBank/DDBJ whole genome shotgun (WGS) entry which is preliminary data.</text>
</comment>
<keyword evidence="3" id="KW-1185">Reference proteome</keyword>
<dbReference type="AlphaFoldDB" id="A0A197ZYP9"/>
<gene>
    <name evidence="2" type="ORF">A8708_11350</name>
</gene>
<dbReference type="EMBL" id="LYPB01000091">
    <property type="protein sequence ID" value="OAS13967.1"/>
    <property type="molecule type" value="Genomic_DNA"/>
</dbReference>
<accession>A0A197ZYP9</accession>
<evidence type="ECO:0000313" key="3">
    <source>
        <dbReference type="Proteomes" id="UP000078454"/>
    </source>
</evidence>
<feature type="transmembrane region" description="Helical" evidence="1">
    <location>
        <begin position="12"/>
        <end position="30"/>
    </location>
</feature>
<proteinExistence type="predicted"/>
<evidence type="ECO:0000256" key="1">
    <source>
        <dbReference type="SAM" id="Phobius"/>
    </source>
</evidence>
<dbReference type="OrthoDB" id="2603707at2"/>
<dbReference type="STRING" id="1850517.A8708_11350"/>